<dbReference type="Pfam" id="PF14921">
    <property type="entry name" value="APCDDC"/>
    <property type="match status" value="3"/>
</dbReference>
<dbReference type="PANTHER" id="PTHR31021:SF2">
    <property type="entry name" value="PROTEIN APCDD1"/>
    <property type="match status" value="1"/>
</dbReference>
<evidence type="ECO:0000256" key="3">
    <source>
        <dbReference type="ARBA" id="ARBA00022687"/>
    </source>
</evidence>
<dbReference type="EMBL" id="CAAE01014981">
    <property type="protein sequence ID" value="CAG07133.1"/>
    <property type="molecule type" value="Genomic_DNA"/>
</dbReference>
<dbReference type="GO" id="GO:0016055">
    <property type="term" value="P:Wnt signaling pathway"/>
    <property type="evidence" value="ECO:0007669"/>
    <property type="project" value="UniProtKB-KW"/>
</dbReference>
<dbReference type="KEGG" id="tng:GSTEN00027682G001"/>
<keyword evidence="5" id="KW-0732">Signal</keyword>
<dbReference type="GO" id="GO:0017147">
    <property type="term" value="F:Wnt-protein binding"/>
    <property type="evidence" value="ECO:0007669"/>
    <property type="project" value="InterPro"/>
</dbReference>
<name>Q4RWU9_TETNG</name>
<keyword evidence="2" id="KW-1003">Cell membrane</keyword>
<feature type="region of interest" description="Disordered" evidence="10">
    <location>
        <begin position="312"/>
        <end position="360"/>
    </location>
</feature>
<evidence type="ECO:0000313" key="12">
    <source>
        <dbReference type="EMBL" id="CAG07133.1"/>
    </source>
</evidence>
<accession>Q4RWU9</accession>
<evidence type="ECO:0000256" key="6">
    <source>
        <dbReference type="ARBA" id="ARBA00023136"/>
    </source>
</evidence>
<evidence type="ECO:0000256" key="1">
    <source>
        <dbReference type="ARBA" id="ARBA00004251"/>
    </source>
</evidence>
<evidence type="ECO:0000259" key="11">
    <source>
        <dbReference type="SMART" id="SM01352"/>
    </source>
</evidence>
<evidence type="ECO:0000256" key="5">
    <source>
        <dbReference type="ARBA" id="ARBA00022729"/>
    </source>
</evidence>
<dbReference type="SMART" id="SM01352">
    <property type="entry name" value="APCDDC"/>
    <property type="match status" value="2"/>
</dbReference>
<keyword evidence="3" id="KW-0879">Wnt signaling pathway</keyword>
<feature type="non-terminal residue" evidence="12">
    <location>
        <position position="1"/>
    </location>
</feature>
<dbReference type="PANTHER" id="PTHR31021">
    <property type="entry name" value="ADENOMATOSIS POLYPOSIS COLI DOWN-REGULATED 1"/>
    <property type="match status" value="1"/>
</dbReference>
<comment type="subcellular location">
    <subcellularLocation>
        <location evidence="1">Cell membrane</location>
        <topology evidence="1">Single-pass type I membrane protein</topology>
    </subcellularLocation>
</comment>
<evidence type="ECO:0000256" key="7">
    <source>
        <dbReference type="ARBA" id="ARBA00023180"/>
    </source>
</evidence>
<dbReference type="GO" id="GO:0030178">
    <property type="term" value="P:negative regulation of Wnt signaling pathway"/>
    <property type="evidence" value="ECO:0007669"/>
    <property type="project" value="InterPro"/>
</dbReference>
<feature type="compositionally biased region" description="Polar residues" evidence="10">
    <location>
        <begin position="316"/>
        <end position="325"/>
    </location>
</feature>
<feature type="domain" description="APCDD1" evidence="11">
    <location>
        <begin position="32"/>
        <end position="158"/>
    </location>
</feature>
<dbReference type="GO" id="GO:0005886">
    <property type="term" value="C:plasma membrane"/>
    <property type="evidence" value="ECO:0007669"/>
    <property type="project" value="UniProtKB-SubCell"/>
</dbReference>
<keyword evidence="6" id="KW-0472">Membrane</keyword>
<feature type="compositionally biased region" description="Basic and acidic residues" evidence="10">
    <location>
        <begin position="351"/>
        <end position="360"/>
    </location>
</feature>
<reference evidence="12" key="2">
    <citation type="submission" date="2004-02" db="EMBL/GenBank/DDBJ databases">
        <authorList>
            <consortium name="Genoscope"/>
            <consortium name="Whitehead Institute Centre for Genome Research"/>
        </authorList>
    </citation>
    <scope>NUCLEOTIDE SEQUENCE</scope>
</reference>
<keyword evidence="4" id="KW-0812">Transmembrane</keyword>
<protein>
    <recommendedName>
        <fullName evidence="9">Protein APCDD1</fullName>
    </recommendedName>
</protein>
<comment type="similarity">
    <text evidence="8">Belongs to the APCDD1 family.</text>
</comment>
<evidence type="ECO:0000256" key="4">
    <source>
        <dbReference type="ARBA" id="ARBA00022692"/>
    </source>
</evidence>
<evidence type="ECO:0000256" key="2">
    <source>
        <dbReference type="ARBA" id="ARBA00022475"/>
    </source>
</evidence>
<gene>
    <name evidence="12" type="ORF">GSTENG00027682001</name>
</gene>
<dbReference type="InterPro" id="IPR042425">
    <property type="entry name" value="APCDD1"/>
</dbReference>
<sequence>GWAEASFHHYPDGRSGRLPLDAKVGPLLKDSRCQHMLKHLHNGARITVQMPPVVQGHWVSTSCEVRPGPEFLTRSYSFYSNNSFQAHQFYYEDNHCTKPTYTLLLFLGDVHTEPSQRLYYKPSSYQAALQNAKNHDHGCIVCRIIYRSDEFHPPILPPRADLTVGLYGQWVSQRCEVRPEVLFLTRHFIFHDNNHTWEGFYYHYSDPVCKHPTFTIYAQGRYSRGLHSTRVMGGTEFVFKVNHMRVTPMDTATTSLLNVFNSNECGVQGSWQVGVEQDVTVTDGCVALGIRLPHTEYELFRMEQDAHGQYLLYNGQRPSDGSSPDQPEKRATSYQMPLVQCSVSSHQSSHRRAEDGDASL</sequence>
<evidence type="ECO:0000256" key="9">
    <source>
        <dbReference type="ARBA" id="ARBA00040474"/>
    </source>
</evidence>
<feature type="non-terminal residue" evidence="12">
    <location>
        <position position="360"/>
    </location>
</feature>
<organism evidence="12">
    <name type="scientific">Tetraodon nigroviridis</name>
    <name type="common">Spotted green pufferfish</name>
    <name type="synonym">Chelonodon nigroviridis</name>
    <dbReference type="NCBI Taxonomy" id="99883"/>
    <lineage>
        <taxon>Eukaryota</taxon>
        <taxon>Metazoa</taxon>
        <taxon>Chordata</taxon>
        <taxon>Craniata</taxon>
        <taxon>Vertebrata</taxon>
        <taxon>Euteleostomi</taxon>
        <taxon>Actinopterygii</taxon>
        <taxon>Neopterygii</taxon>
        <taxon>Teleostei</taxon>
        <taxon>Neoteleostei</taxon>
        <taxon>Acanthomorphata</taxon>
        <taxon>Eupercaria</taxon>
        <taxon>Tetraodontiformes</taxon>
        <taxon>Tetradontoidea</taxon>
        <taxon>Tetraodontidae</taxon>
        <taxon>Tetraodon</taxon>
    </lineage>
</organism>
<evidence type="ECO:0000256" key="8">
    <source>
        <dbReference type="ARBA" id="ARBA00038384"/>
    </source>
</evidence>
<dbReference type="OrthoDB" id="5985602at2759"/>
<dbReference type="AlphaFoldDB" id="Q4RWU9"/>
<comment type="caution">
    <text evidence="12">The sequence shown here is derived from an EMBL/GenBank/DDBJ whole genome shotgun (WGS) entry which is preliminary data.</text>
</comment>
<keyword evidence="7" id="KW-0325">Glycoprotein</keyword>
<dbReference type="InterPro" id="IPR029405">
    <property type="entry name" value="APCDD1_dom"/>
</dbReference>
<evidence type="ECO:0000256" key="10">
    <source>
        <dbReference type="SAM" id="MobiDB-lite"/>
    </source>
</evidence>
<feature type="domain" description="APCDD1" evidence="11">
    <location>
        <begin position="159"/>
        <end position="348"/>
    </location>
</feature>
<reference evidence="12" key="1">
    <citation type="journal article" date="2004" name="Nature">
        <title>Genome duplication in the teleost fish Tetraodon nigroviridis reveals the early vertebrate proto-karyotype.</title>
        <authorList>
            <person name="Jaillon O."/>
            <person name="Aury J.-M."/>
            <person name="Brunet F."/>
            <person name="Petit J.-L."/>
            <person name="Stange-Thomann N."/>
            <person name="Mauceli E."/>
            <person name="Bouneau L."/>
            <person name="Fischer C."/>
            <person name="Ozouf-Costaz C."/>
            <person name="Bernot A."/>
            <person name="Nicaud S."/>
            <person name="Jaffe D."/>
            <person name="Fisher S."/>
            <person name="Lutfalla G."/>
            <person name="Dossat C."/>
            <person name="Segurens B."/>
            <person name="Dasilva C."/>
            <person name="Salanoubat M."/>
            <person name="Levy M."/>
            <person name="Boudet N."/>
            <person name="Castellano S."/>
            <person name="Anthouard V."/>
            <person name="Jubin C."/>
            <person name="Castelli V."/>
            <person name="Katinka M."/>
            <person name="Vacherie B."/>
            <person name="Biemont C."/>
            <person name="Skalli Z."/>
            <person name="Cattolico L."/>
            <person name="Poulain J."/>
            <person name="De Berardinis V."/>
            <person name="Cruaud C."/>
            <person name="Duprat S."/>
            <person name="Brottier P."/>
            <person name="Coutanceau J.-P."/>
            <person name="Gouzy J."/>
            <person name="Parra G."/>
            <person name="Lardier G."/>
            <person name="Chapple C."/>
            <person name="McKernan K.J."/>
            <person name="McEwan P."/>
            <person name="Bosak S."/>
            <person name="Kellis M."/>
            <person name="Volff J.-N."/>
            <person name="Guigo R."/>
            <person name="Zody M.C."/>
            <person name="Mesirov J."/>
            <person name="Lindblad-Toh K."/>
            <person name="Birren B."/>
            <person name="Nusbaum C."/>
            <person name="Kahn D."/>
            <person name="Robinson-Rechavi M."/>
            <person name="Laudet V."/>
            <person name="Schachter V."/>
            <person name="Quetier F."/>
            <person name="Saurin W."/>
            <person name="Scarpelli C."/>
            <person name="Wincker P."/>
            <person name="Lander E.S."/>
            <person name="Weissenbach J."/>
            <person name="Roest Crollius H."/>
        </authorList>
    </citation>
    <scope>NUCLEOTIDE SEQUENCE [LARGE SCALE GENOMIC DNA]</scope>
</reference>
<proteinExistence type="inferred from homology"/>